<organism evidence="2 3">
    <name type="scientific">Clohesyomyces aquaticus</name>
    <dbReference type="NCBI Taxonomy" id="1231657"/>
    <lineage>
        <taxon>Eukaryota</taxon>
        <taxon>Fungi</taxon>
        <taxon>Dikarya</taxon>
        <taxon>Ascomycota</taxon>
        <taxon>Pezizomycotina</taxon>
        <taxon>Dothideomycetes</taxon>
        <taxon>Pleosporomycetidae</taxon>
        <taxon>Pleosporales</taxon>
        <taxon>Lindgomycetaceae</taxon>
        <taxon>Clohesyomyces</taxon>
    </lineage>
</organism>
<feature type="compositionally biased region" description="Acidic residues" evidence="1">
    <location>
        <begin position="169"/>
        <end position="184"/>
    </location>
</feature>
<proteinExistence type="predicted"/>
<sequence length="193" mass="21562">MTTQVILSSLSFSIKSPFFLPDLPFFNFLISSLLSPRFAFHSRLASRFASLCSFIFCHFKLRYSFLTSFLSTPSSVISFFRRLASALISRFCCPKLFFLAHFSRFCSILSSKAVLSAAAFSIARLRSWEMIEGLFFPLAVEASAARLISRTRLRKMACGSGNEGSGSESESESDEPEELEEEREEVSSSSSLS</sequence>
<name>A0A1Y1ZZW5_9PLEO</name>
<accession>A0A1Y1ZZW5</accession>
<gene>
    <name evidence="2" type="ORF">BCR34DRAFT_163679</name>
</gene>
<dbReference type="Proteomes" id="UP000193144">
    <property type="component" value="Unassembled WGS sequence"/>
</dbReference>
<comment type="caution">
    <text evidence="2">The sequence shown here is derived from an EMBL/GenBank/DDBJ whole genome shotgun (WGS) entry which is preliminary data.</text>
</comment>
<dbReference type="EMBL" id="MCFA01000023">
    <property type="protein sequence ID" value="ORY15744.1"/>
    <property type="molecule type" value="Genomic_DNA"/>
</dbReference>
<feature type="region of interest" description="Disordered" evidence="1">
    <location>
        <begin position="157"/>
        <end position="193"/>
    </location>
</feature>
<evidence type="ECO:0000313" key="2">
    <source>
        <dbReference type="EMBL" id="ORY15744.1"/>
    </source>
</evidence>
<protein>
    <submittedName>
        <fullName evidence="2">Uncharacterized protein</fullName>
    </submittedName>
</protein>
<dbReference type="AlphaFoldDB" id="A0A1Y1ZZW5"/>
<evidence type="ECO:0000313" key="3">
    <source>
        <dbReference type="Proteomes" id="UP000193144"/>
    </source>
</evidence>
<reference evidence="2 3" key="1">
    <citation type="submission" date="2016-07" db="EMBL/GenBank/DDBJ databases">
        <title>Pervasive Adenine N6-methylation of Active Genes in Fungi.</title>
        <authorList>
            <consortium name="DOE Joint Genome Institute"/>
            <person name="Mondo S.J."/>
            <person name="Dannebaum R.O."/>
            <person name="Kuo R.C."/>
            <person name="Labutti K."/>
            <person name="Haridas S."/>
            <person name="Kuo A."/>
            <person name="Salamov A."/>
            <person name="Ahrendt S.R."/>
            <person name="Lipzen A."/>
            <person name="Sullivan W."/>
            <person name="Andreopoulos W.B."/>
            <person name="Clum A."/>
            <person name="Lindquist E."/>
            <person name="Daum C."/>
            <person name="Ramamoorthy G.K."/>
            <person name="Gryganskyi A."/>
            <person name="Culley D."/>
            <person name="Magnuson J.K."/>
            <person name="James T.Y."/>
            <person name="O'Malley M.A."/>
            <person name="Stajich J.E."/>
            <person name="Spatafora J.W."/>
            <person name="Visel A."/>
            <person name="Grigoriev I.V."/>
        </authorList>
    </citation>
    <scope>NUCLEOTIDE SEQUENCE [LARGE SCALE GENOMIC DNA]</scope>
    <source>
        <strain evidence="2 3">CBS 115471</strain>
    </source>
</reference>
<keyword evidence="3" id="KW-1185">Reference proteome</keyword>
<evidence type="ECO:0000256" key="1">
    <source>
        <dbReference type="SAM" id="MobiDB-lite"/>
    </source>
</evidence>